<dbReference type="Proteomes" id="UP000683507">
    <property type="component" value="Chromosome"/>
</dbReference>
<evidence type="ECO:0000256" key="1">
    <source>
        <dbReference type="SAM" id="SignalP"/>
    </source>
</evidence>
<evidence type="ECO:0008006" key="4">
    <source>
        <dbReference type="Google" id="ProtNLM"/>
    </source>
</evidence>
<accession>A0A916JPD1</accession>
<feature type="chain" id="PRO_5037848031" description="Outer membrane porin, OprD family" evidence="1">
    <location>
        <begin position="21"/>
        <end position="473"/>
    </location>
</feature>
<dbReference type="KEGG" id="ptan:CRYO30217_02547"/>
<gene>
    <name evidence="2" type="ORF">CRYO30217_02547</name>
</gene>
<reference evidence="2" key="1">
    <citation type="submission" date="2021-04" db="EMBL/GenBank/DDBJ databases">
        <authorList>
            <person name="Rodrigo-Torres L."/>
            <person name="Arahal R. D."/>
            <person name="Lucena T."/>
        </authorList>
    </citation>
    <scope>NUCLEOTIDE SEQUENCE</scope>
    <source>
        <strain evidence="2">AS29M-1</strain>
    </source>
</reference>
<keyword evidence="1" id="KW-0732">Signal</keyword>
<dbReference type="AlphaFoldDB" id="A0A916JPD1"/>
<dbReference type="RefSeq" id="WP_258542767.1">
    <property type="nucleotide sequence ID" value="NZ_OU015584.1"/>
</dbReference>
<dbReference type="EMBL" id="OU015584">
    <property type="protein sequence ID" value="CAG5084714.1"/>
    <property type="molecule type" value="Genomic_DNA"/>
</dbReference>
<feature type="signal peptide" evidence="1">
    <location>
        <begin position="1"/>
        <end position="20"/>
    </location>
</feature>
<dbReference type="Gene3D" id="2.40.160.10">
    <property type="entry name" value="Porin"/>
    <property type="match status" value="1"/>
</dbReference>
<proteinExistence type="predicted"/>
<sequence>MSLRVIILFLCVANSFLILSQEDCYNYEHHTHPEDTTHGVHSIKEFFAGGCVEGHMRNYFMATINQGDLKDYWANGTGGALAYHTDVWKGWQFGVKGIFTFNTASSDLNELDTLVNKSAKWEKELFDVNRPFVKHDLDRLEELYIKYHFNSSYATFGKIDINQGPLLLKRDGRMKPFVYKGFWSEINEIKKTKINLGWIYSVSARGMTEWHNLSEAIGLNNNGYQPDGSKADYHMHNHTNGLFVLGIEHELTPGVKIKAFDYYLHHLININWFQMDYEKKHFIAGLQYVRESADPQQVHLNYENRYYQPEEHANILAGQVGWRSLDKNIKITGAYLHGFDTGRFLFPKELTREGFYVSQPRSWVEGFGQVDIIAFRSVFQFKKSGWSNWSLDTRLQHIITDGCDDYQNNKYGTPSSFQGILLVNYSPKKFLTGVHLTFMYVQKYTPDSVSLTYAQTFYKTNLHHFNIIMNVYF</sequence>
<dbReference type="InterPro" id="IPR023614">
    <property type="entry name" value="Porin_dom_sf"/>
</dbReference>
<name>A0A916JPD1_9FLAO</name>
<organism evidence="2 3">
    <name type="scientific">Parvicella tangerina</name>
    <dbReference type="NCBI Taxonomy" id="2829795"/>
    <lineage>
        <taxon>Bacteria</taxon>
        <taxon>Pseudomonadati</taxon>
        <taxon>Bacteroidota</taxon>
        <taxon>Flavobacteriia</taxon>
        <taxon>Flavobacteriales</taxon>
        <taxon>Parvicellaceae</taxon>
        <taxon>Parvicella</taxon>
    </lineage>
</organism>
<evidence type="ECO:0000313" key="3">
    <source>
        <dbReference type="Proteomes" id="UP000683507"/>
    </source>
</evidence>
<evidence type="ECO:0000313" key="2">
    <source>
        <dbReference type="EMBL" id="CAG5084714.1"/>
    </source>
</evidence>
<protein>
    <recommendedName>
        <fullName evidence="4">Outer membrane porin, OprD family</fullName>
    </recommendedName>
</protein>
<keyword evidence="3" id="KW-1185">Reference proteome</keyword>